<evidence type="ECO:0000313" key="12">
    <source>
        <dbReference type="EMBL" id="PSB92206.1"/>
    </source>
</evidence>
<evidence type="ECO:0000256" key="7">
    <source>
        <dbReference type="ARBA" id="ARBA00022605"/>
    </source>
</evidence>
<dbReference type="SUPFAM" id="SSF52016">
    <property type="entry name" value="LeuD/IlvD-like"/>
    <property type="match status" value="1"/>
</dbReference>
<dbReference type="EC" id="4.2.1.33" evidence="10"/>
<dbReference type="InterPro" id="IPR000573">
    <property type="entry name" value="AconitaseA/IPMdHydase_ssu_swvl"/>
</dbReference>
<dbReference type="InterPro" id="IPR004431">
    <property type="entry name" value="3-IsopropMal_deHydase_ssu"/>
</dbReference>
<dbReference type="NCBIfam" id="NF002458">
    <property type="entry name" value="PRK01641.1"/>
    <property type="match status" value="1"/>
</dbReference>
<protein>
    <recommendedName>
        <fullName evidence="10">3-isopropylmalate dehydratase small subunit</fullName>
        <ecNumber evidence="10">4.2.1.33</ecNumber>
    </recommendedName>
    <alternativeName>
        <fullName evidence="10">Alpha-IPM isomerase</fullName>
        <shortName evidence="10">IPMI</shortName>
    </alternativeName>
    <alternativeName>
        <fullName evidence="10">Isopropylmalate isomerase</fullName>
    </alternativeName>
</protein>
<dbReference type="PANTHER" id="PTHR43345:SF5">
    <property type="entry name" value="3-ISOPROPYLMALATE DEHYDRATASE SMALL SUBUNIT"/>
    <property type="match status" value="1"/>
</dbReference>
<evidence type="ECO:0000313" key="13">
    <source>
        <dbReference type="Proteomes" id="UP000242660"/>
    </source>
</evidence>
<dbReference type="InterPro" id="IPR050075">
    <property type="entry name" value="LeuD"/>
</dbReference>
<comment type="caution">
    <text evidence="12">The sequence shown here is derived from an EMBL/GenBank/DDBJ whole genome shotgun (WGS) entry which is preliminary data.</text>
</comment>
<reference evidence="12 13" key="1">
    <citation type="journal article" date="2017" name="Front. Microbiol.">
        <title>Genome of Ca. Pandoraea novymonadis, an Endosymbiotic Bacterium of the Trypanosomatid Novymonas esmeraldas.</title>
        <authorList>
            <person name="Kostygov A.Y."/>
            <person name="Butenko A."/>
            <person name="Nenarokova A."/>
            <person name="Tashyreva D."/>
            <person name="Flegontov P."/>
            <person name="Lukes J."/>
            <person name="Yurchenko V."/>
        </authorList>
    </citation>
    <scope>NUCLEOTIDE SEQUENCE [LARGE SCALE GENOMIC DNA]</scope>
    <source>
        <strain evidence="12 13">E262</strain>
    </source>
</reference>
<dbReference type="RefSeq" id="WP_106182437.1">
    <property type="nucleotide sequence ID" value="NZ_MUHY01000001.1"/>
</dbReference>
<dbReference type="InterPro" id="IPR015928">
    <property type="entry name" value="Aconitase/3IPM_dehydase_swvl"/>
</dbReference>
<keyword evidence="7 10" id="KW-0028">Amino-acid biosynthesis</keyword>
<comment type="similarity">
    <text evidence="4 10">Belongs to the LeuD family. LeuD type 1 subfamily.</text>
</comment>
<evidence type="ECO:0000259" key="11">
    <source>
        <dbReference type="Pfam" id="PF00694"/>
    </source>
</evidence>
<evidence type="ECO:0000256" key="2">
    <source>
        <dbReference type="ARBA" id="ARBA00002695"/>
    </source>
</evidence>
<evidence type="ECO:0000256" key="1">
    <source>
        <dbReference type="ARBA" id="ARBA00000491"/>
    </source>
</evidence>
<evidence type="ECO:0000256" key="6">
    <source>
        <dbReference type="ARBA" id="ARBA00022430"/>
    </source>
</evidence>
<comment type="pathway">
    <text evidence="3 10">Amino-acid biosynthesis; L-leucine biosynthesis; L-leucine from 3-methyl-2-oxobutanoate: step 2/4.</text>
</comment>
<evidence type="ECO:0000256" key="5">
    <source>
        <dbReference type="ARBA" id="ARBA00011271"/>
    </source>
</evidence>
<comment type="subunit">
    <text evidence="5 10">Heterodimer of LeuC and LeuD.</text>
</comment>
<evidence type="ECO:0000256" key="8">
    <source>
        <dbReference type="ARBA" id="ARBA00023239"/>
    </source>
</evidence>
<dbReference type="CDD" id="cd01577">
    <property type="entry name" value="IPMI_Swivel"/>
    <property type="match status" value="1"/>
</dbReference>
<keyword evidence="13" id="KW-1185">Reference proteome</keyword>
<comment type="catalytic activity">
    <reaction evidence="1 10">
        <text>(2R,3S)-3-isopropylmalate = (2S)-2-isopropylmalate</text>
        <dbReference type="Rhea" id="RHEA:32287"/>
        <dbReference type="ChEBI" id="CHEBI:1178"/>
        <dbReference type="ChEBI" id="CHEBI:35121"/>
        <dbReference type="EC" id="4.2.1.33"/>
    </reaction>
</comment>
<evidence type="ECO:0000256" key="4">
    <source>
        <dbReference type="ARBA" id="ARBA00009845"/>
    </source>
</evidence>
<sequence>MEKFVVHTGRVAPLDRDNVDTDAIIPKQFLKSIKRTGFGQNLFDEWRYLDVGHPGQDCSKRLLNTSFVLNQPRYKNATILLARQNFGCGSSREHAPWALQQYGFRAVIAPSFADIFFNNCYKNGLLPIVLTESQVDCLFHETAAFVDYQLTIDLDKQIVVARDGQAYTFDITSFRKYCLLNGFDDISLTLRHADKICAYECDRLMKQPWLNMRLQDGDATHLC</sequence>
<keyword evidence="8 10" id="KW-0456">Lyase</keyword>
<keyword evidence="6 10" id="KW-0432">Leucine biosynthesis</keyword>
<evidence type="ECO:0000256" key="9">
    <source>
        <dbReference type="ARBA" id="ARBA00023304"/>
    </source>
</evidence>
<comment type="function">
    <text evidence="2 10">Catalyzes the isomerization between 2-isopropylmalate and 3-isopropylmalate, via the formation of 2-isopropylmaleate.</text>
</comment>
<dbReference type="Proteomes" id="UP000242660">
    <property type="component" value="Unassembled WGS sequence"/>
</dbReference>
<dbReference type="PANTHER" id="PTHR43345">
    <property type="entry name" value="3-ISOPROPYLMALATE DEHYDRATASE SMALL SUBUNIT 2-RELATED-RELATED"/>
    <property type="match status" value="1"/>
</dbReference>
<feature type="domain" description="Aconitase A/isopropylmalate dehydratase small subunit swivel" evidence="11">
    <location>
        <begin position="1"/>
        <end position="132"/>
    </location>
</feature>
<dbReference type="NCBIfam" id="TIGR00171">
    <property type="entry name" value="leuD"/>
    <property type="match status" value="1"/>
</dbReference>
<evidence type="ECO:0000256" key="3">
    <source>
        <dbReference type="ARBA" id="ARBA00004729"/>
    </source>
</evidence>
<dbReference type="Pfam" id="PF00694">
    <property type="entry name" value="Aconitase_C"/>
    <property type="match status" value="1"/>
</dbReference>
<organism evidence="12 13">
    <name type="scientific">Candidatus Pandoraea novymonadis</name>
    <dbReference type="NCBI Taxonomy" id="1808959"/>
    <lineage>
        <taxon>Bacteria</taxon>
        <taxon>Pseudomonadati</taxon>
        <taxon>Pseudomonadota</taxon>
        <taxon>Betaproteobacteria</taxon>
        <taxon>Burkholderiales</taxon>
        <taxon>Burkholderiaceae</taxon>
        <taxon>Pandoraea</taxon>
    </lineage>
</organism>
<name>A0ABX5FFT4_9BURK</name>
<dbReference type="EMBL" id="MUHY01000001">
    <property type="protein sequence ID" value="PSB92206.1"/>
    <property type="molecule type" value="Genomic_DNA"/>
</dbReference>
<proteinExistence type="inferred from homology"/>
<accession>A0ABX5FFT4</accession>
<dbReference type="Gene3D" id="3.20.19.10">
    <property type="entry name" value="Aconitase, domain 4"/>
    <property type="match status" value="1"/>
</dbReference>
<keyword evidence="9 10" id="KW-0100">Branched-chain amino acid biosynthesis</keyword>
<dbReference type="InterPro" id="IPR033940">
    <property type="entry name" value="IPMI_Swivel"/>
</dbReference>
<gene>
    <name evidence="12" type="primary">leuD1</name>
    <name evidence="10" type="synonym">leuD</name>
    <name evidence="12" type="ORF">BZL35_00441</name>
</gene>
<dbReference type="HAMAP" id="MF_01031">
    <property type="entry name" value="LeuD_type1"/>
    <property type="match status" value="1"/>
</dbReference>
<evidence type="ECO:0000256" key="10">
    <source>
        <dbReference type="HAMAP-Rule" id="MF_01031"/>
    </source>
</evidence>